<dbReference type="SUPFAM" id="SSF100879">
    <property type="entry name" value="Lesion bypass DNA polymerase (Y-family), little finger domain"/>
    <property type="match status" value="1"/>
</dbReference>
<dbReference type="Pfam" id="PF00817">
    <property type="entry name" value="IMS"/>
    <property type="match status" value="1"/>
</dbReference>
<dbReference type="Gene3D" id="1.10.150.20">
    <property type="entry name" value="5' to 3' exonuclease, C-terminal subdomain"/>
    <property type="match status" value="1"/>
</dbReference>
<keyword evidence="5" id="KW-0614">Plasmid</keyword>
<comment type="function">
    <text evidence="3">Poorly processive, error-prone DNA polymerase involved in untargeted mutagenesis. Copies undamaged DNA at stalled replication forks, which arise in vivo from mismatched or misaligned primer ends. These misaligned primers can be extended by PolIV. Exhibits no 3'-5' exonuclease (proofreading) activity. May be involved in translesional synthesis, in conjunction with the beta clamp from PolIII.</text>
</comment>
<dbReference type="InterPro" id="IPR050356">
    <property type="entry name" value="SulA_CellDiv_inhibitor"/>
</dbReference>
<dbReference type="Gene3D" id="3.30.1490.100">
    <property type="entry name" value="DNA polymerase, Y-family, little finger domain"/>
    <property type="match status" value="1"/>
</dbReference>
<feature type="domain" description="UmuC" evidence="4">
    <location>
        <begin position="26"/>
        <end position="128"/>
    </location>
</feature>
<proteinExistence type="inferred from homology"/>
<dbReference type="PANTHER" id="PTHR35369:SF2">
    <property type="entry name" value="BLR3025 PROTEIN"/>
    <property type="match status" value="1"/>
</dbReference>
<geneLocation type="plasmid" evidence="5 6">
    <name>SNP1</name>
</geneLocation>
<dbReference type="InterPro" id="IPR001126">
    <property type="entry name" value="UmuC"/>
</dbReference>
<dbReference type="Proteomes" id="UP001059597">
    <property type="component" value="Plasmid SNP1"/>
</dbReference>
<evidence type="ECO:0000313" key="5">
    <source>
        <dbReference type="EMBL" id="BDM74920.1"/>
    </source>
</evidence>
<accession>A0ABN6R969</accession>
<dbReference type="InterPro" id="IPR043128">
    <property type="entry name" value="Rev_trsase/Diguanyl_cyclase"/>
</dbReference>
<keyword evidence="6" id="KW-1185">Reference proteome</keyword>
<evidence type="ECO:0000256" key="1">
    <source>
        <dbReference type="ARBA" id="ARBA00010945"/>
    </source>
</evidence>
<protein>
    <recommendedName>
        <fullName evidence="4">UmuC domain-containing protein</fullName>
    </recommendedName>
</protein>
<name>A0ABN6R969_STRNI</name>
<dbReference type="InterPro" id="IPR043502">
    <property type="entry name" value="DNA/RNA_pol_sf"/>
</dbReference>
<reference evidence="5" key="1">
    <citation type="submission" date="2022-06" db="EMBL/GenBank/DDBJ databases">
        <title>Complete genome sequence of Streptomyces nigrescens HEK616.</title>
        <authorList>
            <person name="Asamizu S."/>
            <person name="Onaka H."/>
        </authorList>
    </citation>
    <scope>NUCLEOTIDE SEQUENCE</scope>
    <source>
        <strain evidence="5">HEK616</strain>
        <plasmid evidence="5">SNP1</plasmid>
    </source>
</reference>
<evidence type="ECO:0000256" key="3">
    <source>
        <dbReference type="ARBA" id="ARBA00025589"/>
    </source>
</evidence>
<dbReference type="Gene3D" id="3.30.70.270">
    <property type="match status" value="1"/>
</dbReference>
<sequence length="337" mass="36788">MKGHEPAEASILHLRCRPDTTETAFREVLALLEEFSPTVEALPPSAALVDLRGAVRFFSRSPYQLAETIRLRALARLGVDTRIGVSSTYTVAAMASALPGSKGVRLVPPGEVTSLLWPLEIEALHGIGPVQARTLRGYGLHTIGALAAMPTSTVVRLLGGRAGRLLHERSHGHDPRPVTPRRLPLSASERIHFPHDTLDPAAHRAALLDLVVTLGTRLRAQRLAATTISVTITLADRSTVTRSRRLPEASFHTEDLRSPAYRILDSFALQRARVRQIAARVEMTEAHRVARQISLDDTRESRLLLEPVIDKANARFGPGTVGPAATYRHAADHALRT</sequence>
<evidence type="ECO:0000256" key="2">
    <source>
        <dbReference type="ARBA" id="ARBA00022763"/>
    </source>
</evidence>
<dbReference type="SUPFAM" id="SSF56672">
    <property type="entry name" value="DNA/RNA polymerases"/>
    <property type="match status" value="1"/>
</dbReference>
<dbReference type="InterPro" id="IPR017961">
    <property type="entry name" value="DNA_pol_Y-fam_little_finger"/>
</dbReference>
<dbReference type="RefSeq" id="WP_261958336.1">
    <property type="nucleotide sequence ID" value="NZ_AP026074.1"/>
</dbReference>
<keyword evidence="2" id="KW-0227">DNA damage</keyword>
<dbReference type="EMBL" id="AP026074">
    <property type="protein sequence ID" value="BDM74920.1"/>
    <property type="molecule type" value="Genomic_DNA"/>
</dbReference>
<organism evidence="5 6">
    <name type="scientific">Streptomyces nigrescens</name>
    <dbReference type="NCBI Taxonomy" id="1920"/>
    <lineage>
        <taxon>Bacteria</taxon>
        <taxon>Bacillati</taxon>
        <taxon>Actinomycetota</taxon>
        <taxon>Actinomycetes</taxon>
        <taxon>Kitasatosporales</taxon>
        <taxon>Streptomycetaceae</taxon>
        <taxon>Streptomyces</taxon>
    </lineage>
</organism>
<evidence type="ECO:0000259" key="4">
    <source>
        <dbReference type="PROSITE" id="PS50173"/>
    </source>
</evidence>
<dbReference type="PANTHER" id="PTHR35369">
    <property type="entry name" value="BLR3025 PROTEIN-RELATED"/>
    <property type="match status" value="1"/>
</dbReference>
<dbReference type="Pfam" id="PF11799">
    <property type="entry name" value="IMS_C"/>
    <property type="match status" value="1"/>
</dbReference>
<gene>
    <name evidence="5" type="ORF">HEK616_84070</name>
</gene>
<dbReference type="PROSITE" id="PS50173">
    <property type="entry name" value="UMUC"/>
    <property type="match status" value="1"/>
</dbReference>
<comment type="similarity">
    <text evidence="1">Belongs to the DNA polymerase type-Y family.</text>
</comment>
<dbReference type="InterPro" id="IPR036775">
    <property type="entry name" value="DNA_pol_Y-fam_lit_finger_sf"/>
</dbReference>
<evidence type="ECO:0000313" key="6">
    <source>
        <dbReference type="Proteomes" id="UP001059597"/>
    </source>
</evidence>